<name>A0ABY8W2H1_9MYCO</name>
<dbReference type="RefSeq" id="WP_285190679.1">
    <property type="nucleotide sequence ID" value="NZ_CP126981.1"/>
</dbReference>
<reference evidence="5 6" key="1">
    <citation type="journal article" date="2023" name="Microbiol. Resour. Announc.">
        <title>Complete Genome Sequence of Mycobacterium wuenschmanii, a novel Nontuberculous Mycobacterium Isolated from a captive population of Amazon Milk Frogs.</title>
        <authorList>
            <person name="Hicks J."/>
            <person name="Zeineldin M."/>
            <person name="Ward H."/>
            <person name="Wuenschmann A."/>
            <person name="Camp P."/>
            <person name="Farrell D."/>
            <person name="Lehman K."/>
            <person name="Thacker T."/>
            <person name="Cuthbert E."/>
        </authorList>
    </citation>
    <scope>NUCLEOTIDE SEQUENCE [LARGE SCALE GENOMIC DNA]</scope>
    <source>
        <strain evidence="5 6">Wuenschmanii</strain>
    </source>
</reference>
<dbReference type="Pfam" id="PF00823">
    <property type="entry name" value="PPE"/>
    <property type="match status" value="1"/>
</dbReference>
<protein>
    <submittedName>
        <fullName evidence="5">PPE family protein</fullName>
    </submittedName>
</protein>
<dbReference type="SUPFAM" id="SSF140459">
    <property type="entry name" value="PE/PPE dimer-like"/>
    <property type="match status" value="1"/>
</dbReference>
<evidence type="ECO:0000256" key="2">
    <source>
        <dbReference type="SAM" id="MobiDB-lite"/>
    </source>
</evidence>
<dbReference type="Pfam" id="PF18878">
    <property type="entry name" value="PPE-PPW"/>
    <property type="match status" value="1"/>
</dbReference>
<dbReference type="InterPro" id="IPR038332">
    <property type="entry name" value="PPE_sf"/>
</dbReference>
<comment type="similarity">
    <text evidence="1">Belongs to the mycobacterial PPE family.</text>
</comment>
<dbReference type="EMBL" id="CP126981">
    <property type="protein sequence ID" value="WIM89927.1"/>
    <property type="molecule type" value="Genomic_DNA"/>
</dbReference>
<proteinExistence type="inferred from homology"/>
<sequence length="534" mass="53737">MSSPVWMASPPEVHSALLSSGPGAGPTLAAASAWQSLSAEYLEAADEIDQLLAGIAAGVWEGAAAESYVAAHAPYVAWLSHAAADSAARAAQLDVTAAAYDVALGAMPTLGELAANHVVHGTLVATNFFGINTIPITVNEADYLRMWVQAAATMTGYQAASAAAVAATPPTAPAPAIVKSAASQPPQFNNPLQPLLDQLAPWLKSLGIEDGVTAHDPMISNELTTFVSQILQNFGVNWDPGAGILNGHVYDFYADASQPIWYLARSLELFEDFLNISQNPGQALQAFQYIAALALFDWPTHIAQLASTVSQSPALLAVAAGAIVAPVGAAGGLAGLAGLAVPVHAAPPAFVAAPTAPGVWPASTTGTAFGSPGTAPSSAPAPASTAGTVAGSPPPPTPPSAGATGFVAPYAVGPPGIGFGSGLGIGAAASDKRRAPEPDATATAAAARSATPTKRRARRRQREALREYGNEFMDATDEAPADRVESSTHGSGPLGFAGTVATHTSDAAGLSTLAGDAFGDDPVVPMLPTSWGAG</sequence>
<evidence type="ECO:0000313" key="6">
    <source>
        <dbReference type="Proteomes" id="UP001236585"/>
    </source>
</evidence>
<evidence type="ECO:0000256" key="1">
    <source>
        <dbReference type="ARBA" id="ARBA00010652"/>
    </source>
</evidence>
<dbReference type="Gene3D" id="1.20.1260.20">
    <property type="entry name" value="PPE superfamily"/>
    <property type="match status" value="1"/>
</dbReference>
<evidence type="ECO:0000259" key="3">
    <source>
        <dbReference type="Pfam" id="PF00823"/>
    </source>
</evidence>
<organism evidence="5 6">
    <name type="scientific">Candidatus Mycobacterium wuenschmannii</name>
    <dbReference type="NCBI Taxonomy" id="3027808"/>
    <lineage>
        <taxon>Bacteria</taxon>
        <taxon>Bacillati</taxon>
        <taxon>Actinomycetota</taxon>
        <taxon>Actinomycetes</taxon>
        <taxon>Mycobacteriales</taxon>
        <taxon>Mycobacteriaceae</taxon>
        <taxon>Mycobacterium</taxon>
    </lineage>
</organism>
<feature type="compositionally biased region" description="Low complexity" evidence="2">
    <location>
        <begin position="370"/>
        <end position="391"/>
    </location>
</feature>
<feature type="domain" description="PPE-PPW subfamily C-terminal" evidence="4">
    <location>
        <begin position="487"/>
        <end position="531"/>
    </location>
</feature>
<evidence type="ECO:0000313" key="5">
    <source>
        <dbReference type="EMBL" id="WIM89927.1"/>
    </source>
</evidence>
<dbReference type="InterPro" id="IPR043641">
    <property type="entry name" value="PPE-PPW_C"/>
</dbReference>
<keyword evidence="6" id="KW-1185">Reference proteome</keyword>
<feature type="domain" description="PPE" evidence="3">
    <location>
        <begin position="6"/>
        <end position="168"/>
    </location>
</feature>
<dbReference type="PANTHER" id="PTHR46766">
    <property type="entry name" value="GLUTAMINE-RICH PROTEIN 2"/>
    <property type="match status" value="1"/>
</dbReference>
<feature type="region of interest" description="Disordered" evidence="2">
    <location>
        <begin position="430"/>
        <end position="498"/>
    </location>
</feature>
<gene>
    <name evidence="5" type="ORF">PT015_11155</name>
</gene>
<feature type="region of interest" description="Disordered" evidence="2">
    <location>
        <begin position="514"/>
        <end position="534"/>
    </location>
</feature>
<accession>A0ABY8W2H1</accession>
<evidence type="ECO:0000259" key="4">
    <source>
        <dbReference type="Pfam" id="PF18878"/>
    </source>
</evidence>
<feature type="region of interest" description="Disordered" evidence="2">
    <location>
        <begin position="364"/>
        <end position="402"/>
    </location>
</feature>
<dbReference type="PANTHER" id="PTHR46766:SF1">
    <property type="entry name" value="GLUTAMINE-RICH PROTEIN 2"/>
    <property type="match status" value="1"/>
</dbReference>
<dbReference type="Proteomes" id="UP001236585">
    <property type="component" value="Chromosome"/>
</dbReference>
<dbReference type="InterPro" id="IPR000030">
    <property type="entry name" value="PPE_dom"/>
</dbReference>
<feature type="compositionally biased region" description="Low complexity" evidence="2">
    <location>
        <begin position="438"/>
        <end position="452"/>
    </location>
</feature>